<gene>
    <name evidence="4" type="ORF">Sps_00930</name>
</gene>
<evidence type="ECO:0000256" key="2">
    <source>
        <dbReference type="SAM" id="MobiDB-lite"/>
    </source>
</evidence>
<accession>A0A1S6HKT3</accession>
<name>A0A1S6HKT3_9GAMM</name>
<dbReference type="KEGG" id="spsw:Sps_00930"/>
<proteinExistence type="predicted"/>
<keyword evidence="1" id="KW-0238">DNA-binding</keyword>
<dbReference type="GO" id="GO:0003677">
    <property type="term" value="F:DNA binding"/>
    <property type="evidence" value="ECO:0007669"/>
    <property type="project" value="UniProtKB-KW"/>
</dbReference>
<dbReference type="AlphaFoldDB" id="A0A1S6HKT3"/>
<dbReference type="OrthoDB" id="8613261at2"/>
<evidence type="ECO:0000313" key="4">
    <source>
        <dbReference type="EMBL" id="AQS36119.1"/>
    </source>
</evidence>
<dbReference type="STRING" id="225848.Sps_00930"/>
<dbReference type="Gene3D" id="1.10.260.40">
    <property type="entry name" value="lambda repressor-like DNA-binding domains"/>
    <property type="match status" value="1"/>
</dbReference>
<feature type="region of interest" description="Disordered" evidence="2">
    <location>
        <begin position="1"/>
        <end position="23"/>
    </location>
</feature>
<protein>
    <submittedName>
        <fullName evidence="4">Helix-turn-helix domain</fullName>
    </submittedName>
</protein>
<dbReference type="PANTHER" id="PTHR46558">
    <property type="entry name" value="TRACRIPTIONAL REGULATORY PROTEIN-RELATED-RELATED"/>
    <property type="match status" value="1"/>
</dbReference>
<feature type="domain" description="HTH cro/C1-type" evidence="3">
    <location>
        <begin position="6"/>
        <end position="60"/>
    </location>
</feature>
<dbReference type="RefSeq" id="WP_077751450.1">
    <property type="nucleotide sequence ID" value="NZ_CP014782.1"/>
</dbReference>
<organism evidence="4 5">
    <name type="scientific">Shewanella psychrophila</name>
    <dbReference type="NCBI Taxonomy" id="225848"/>
    <lineage>
        <taxon>Bacteria</taxon>
        <taxon>Pseudomonadati</taxon>
        <taxon>Pseudomonadota</taxon>
        <taxon>Gammaproteobacteria</taxon>
        <taxon>Alteromonadales</taxon>
        <taxon>Shewanellaceae</taxon>
        <taxon>Shewanella</taxon>
    </lineage>
</organism>
<dbReference type="CDD" id="cd00093">
    <property type="entry name" value="HTH_XRE"/>
    <property type="match status" value="1"/>
</dbReference>
<evidence type="ECO:0000313" key="5">
    <source>
        <dbReference type="Proteomes" id="UP000189545"/>
    </source>
</evidence>
<dbReference type="PROSITE" id="PS50943">
    <property type="entry name" value="HTH_CROC1"/>
    <property type="match status" value="1"/>
</dbReference>
<dbReference type="PANTHER" id="PTHR46558:SF11">
    <property type="entry name" value="HTH-TYPE TRANSCRIPTIONAL REGULATOR XRE"/>
    <property type="match status" value="1"/>
</dbReference>
<reference evidence="4 5" key="1">
    <citation type="submission" date="2016-03" db="EMBL/GenBank/DDBJ databases">
        <title>Complete genome sequence of Shewanella psychrophila WP2, a deep sea bacterium isolated from west Pacific sediment.</title>
        <authorList>
            <person name="Xu G."/>
            <person name="Jian H."/>
        </authorList>
    </citation>
    <scope>NUCLEOTIDE SEQUENCE [LARGE SCALE GENOMIC DNA]</scope>
    <source>
        <strain evidence="4 5">WP2</strain>
    </source>
</reference>
<dbReference type="InterPro" id="IPR010982">
    <property type="entry name" value="Lambda_DNA-bd_dom_sf"/>
</dbReference>
<dbReference type="Pfam" id="PF12844">
    <property type="entry name" value="HTH_19"/>
    <property type="match status" value="1"/>
</dbReference>
<keyword evidence="5" id="KW-1185">Reference proteome</keyword>
<dbReference type="Proteomes" id="UP000189545">
    <property type="component" value="Chromosome"/>
</dbReference>
<evidence type="ECO:0000256" key="1">
    <source>
        <dbReference type="ARBA" id="ARBA00023125"/>
    </source>
</evidence>
<dbReference type="SMART" id="SM00530">
    <property type="entry name" value="HTH_XRE"/>
    <property type="match status" value="1"/>
</dbReference>
<dbReference type="InterPro" id="IPR001387">
    <property type="entry name" value="Cro/C1-type_HTH"/>
</dbReference>
<evidence type="ECO:0000259" key="3">
    <source>
        <dbReference type="PROSITE" id="PS50943"/>
    </source>
</evidence>
<sequence>MLNEKIRSVREEKGMTRKDVAEGVKTSDKTVMNWESGKTEPKASELKRLADTMGISINELLGEEISKKNKLISRITTAIEHFNDEEIRSLSMVVEGIFLRHQSYSARREFSSKS</sequence>
<dbReference type="EMBL" id="CP014782">
    <property type="protein sequence ID" value="AQS36119.1"/>
    <property type="molecule type" value="Genomic_DNA"/>
</dbReference>
<dbReference type="SUPFAM" id="SSF47413">
    <property type="entry name" value="lambda repressor-like DNA-binding domains"/>
    <property type="match status" value="1"/>
</dbReference>